<name>A0A8H7BVX1_9FUNG</name>
<keyword evidence="5" id="KW-1185">Reference proteome</keyword>
<dbReference type="InterPro" id="IPR011992">
    <property type="entry name" value="EF-hand-dom_pair"/>
</dbReference>
<dbReference type="Pfam" id="PF13499">
    <property type="entry name" value="EF-hand_7"/>
    <property type="match status" value="1"/>
</dbReference>
<evidence type="ECO:0000256" key="2">
    <source>
        <dbReference type="ARBA" id="ARBA00022837"/>
    </source>
</evidence>
<dbReference type="Gene3D" id="1.10.238.10">
    <property type="entry name" value="EF-hand"/>
    <property type="match status" value="1"/>
</dbReference>
<comment type="caution">
    <text evidence="4">The sequence shown here is derived from an EMBL/GenBank/DDBJ whole genome shotgun (WGS) entry which is preliminary data.</text>
</comment>
<dbReference type="EMBL" id="JABAYA010000006">
    <property type="protein sequence ID" value="KAF7731856.1"/>
    <property type="molecule type" value="Genomic_DNA"/>
</dbReference>
<sequence>MSATLTEPEIALLKTTFETYTKGKGFTPATLAEIYRMAKVSITQEEIQSQFEAVDPDQSGRLDFDAFLAIMERQYQRNPEEGIQHVFEMLDSDKDGLLSRDDLQRFIVETGESVTQDELKEMVLAADVDGDGLINYEEFVKILVSIKFRNRA</sequence>
<dbReference type="PANTHER" id="PTHR23048">
    <property type="entry name" value="MYOSIN LIGHT CHAIN 1, 3"/>
    <property type="match status" value="1"/>
</dbReference>
<proteinExistence type="predicted"/>
<dbReference type="PROSITE" id="PS50222">
    <property type="entry name" value="EF_HAND_2"/>
    <property type="match status" value="3"/>
</dbReference>
<dbReference type="OrthoDB" id="26525at2759"/>
<dbReference type="GO" id="GO:0005509">
    <property type="term" value="F:calcium ion binding"/>
    <property type="evidence" value="ECO:0007669"/>
    <property type="project" value="InterPro"/>
</dbReference>
<feature type="domain" description="EF-hand" evidence="3">
    <location>
        <begin position="78"/>
        <end position="113"/>
    </location>
</feature>
<dbReference type="InterPro" id="IPR018247">
    <property type="entry name" value="EF_Hand_1_Ca_BS"/>
</dbReference>
<dbReference type="SMART" id="SM00054">
    <property type="entry name" value="EFh"/>
    <property type="match status" value="3"/>
</dbReference>
<dbReference type="PROSITE" id="PS00018">
    <property type="entry name" value="EF_HAND_1"/>
    <property type="match status" value="2"/>
</dbReference>
<dbReference type="AlphaFoldDB" id="A0A8H7BVX1"/>
<dbReference type="CDD" id="cd00051">
    <property type="entry name" value="EFh"/>
    <property type="match status" value="2"/>
</dbReference>
<dbReference type="InterPro" id="IPR050230">
    <property type="entry name" value="CALM/Myosin/TropC-like"/>
</dbReference>
<evidence type="ECO:0000259" key="3">
    <source>
        <dbReference type="PROSITE" id="PS50222"/>
    </source>
</evidence>
<dbReference type="PANTHER" id="PTHR23048:SF0">
    <property type="entry name" value="CALMODULIN LIKE 3"/>
    <property type="match status" value="1"/>
</dbReference>
<evidence type="ECO:0000256" key="1">
    <source>
        <dbReference type="ARBA" id="ARBA00022737"/>
    </source>
</evidence>
<reference evidence="4" key="1">
    <citation type="submission" date="2020-01" db="EMBL/GenBank/DDBJ databases">
        <title>Genome Sequencing of Three Apophysomyces-Like Fungal Strains Confirms a Novel Fungal Genus in the Mucoromycota with divergent Burkholderia-like Endosymbiotic Bacteria.</title>
        <authorList>
            <person name="Stajich J.E."/>
            <person name="Macias A.M."/>
            <person name="Carter-House D."/>
            <person name="Lovett B."/>
            <person name="Kasson L.R."/>
            <person name="Berry K."/>
            <person name="Grigoriev I."/>
            <person name="Chang Y."/>
            <person name="Spatafora J."/>
            <person name="Kasson M.T."/>
        </authorList>
    </citation>
    <scope>NUCLEOTIDE SEQUENCE</scope>
    <source>
        <strain evidence="4">NRRL A-21654</strain>
    </source>
</reference>
<evidence type="ECO:0000313" key="4">
    <source>
        <dbReference type="EMBL" id="KAF7731856.1"/>
    </source>
</evidence>
<dbReference type="SUPFAM" id="SSF47473">
    <property type="entry name" value="EF-hand"/>
    <property type="match status" value="1"/>
</dbReference>
<gene>
    <name evidence="4" type="ORF">EC973_007687</name>
</gene>
<keyword evidence="1" id="KW-0677">Repeat</keyword>
<dbReference type="Proteomes" id="UP000605846">
    <property type="component" value="Unassembled WGS sequence"/>
</dbReference>
<feature type="domain" description="EF-hand" evidence="3">
    <location>
        <begin position="42"/>
        <end position="77"/>
    </location>
</feature>
<keyword evidence="2" id="KW-0106">Calcium</keyword>
<accession>A0A8H7BVX1</accession>
<dbReference type="Pfam" id="PF13833">
    <property type="entry name" value="EF-hand_8"/>
    <property type="match status" value="1"/>
</dbReference>
<dbReference type="GO" id="GO:0016460">
    <property type="term" value="C:myosin II complex"/>
    <property type="evidence" value="ECO:0007669"/>
    <property type="project" value="TreeGrafter"/>
</dbReference>
<dbReference type="InterPro" id="IPR002048">
    <property type="entry name" value="EF_hand_dom"/>
</dbReference>
<dbReference type="FunFam" id="1.10.238.10:FF:000001">
    <property type="entry name" value="Calmodulin 1"/>
    <property type="match status" value="1"/>
</dbReference>
<organism evidence="4 5">
    <name type="scientific">Apophysomyces ossiformis</name>
    <dbReference type="NCBI Taxonomy" id="679940"/>
    <lineage>
        <taxon>Eukaryota</taxon>
        <taxon>Fungi</taxon>
        <taxon>Fungi incertae sedis</taxon>
        <taxon>Mucoromycota</taxon>
        <taxon>Mucoromycotina</taxon>
        <taxon>Mucoromycetes</taxon>
        <taxon>Mucorales</taxon>
        <taxon>Mucorineae</taxon>
        <taxon>Mucoraceae</taxon>
        <taxon>Apophysomyces</taxon>
    </lineage>
</organism>
<evidence type="ECO:0000313" key="5">
    <source>
        <dbReference type="Proteomes" id="UP000605846"/>
    </source>
</evidence>
<protein>
    <recommendedName>
        <fullName evidence="3">EF-hand domain-containing protein</fullName>
    </recommendedName>
</protein>
<feature type="domain" description="EF-hand" evidence="3">
    <location>
        <begin position="114"/>
        <end position="149"/>
    </location>
</feature>